<dbReference type="EMBL" id="JAVRFA010000051">
    <property type="protein sequence ID" value="MDT0398494.1"/>
    <property type="molecule type" value="Genomic_DNA"/>
</dbReference>
<feature type="transmembrane region" description="Helical" evidence="7">
    <location>
        <begin position="276"/>
        <end position="297"/>
    </location>
</feature>
<feature type="transmembrane region" description="Helical" evidence="7">
    <location>
        <begin position="242"/>
        <end position="264"/>
    </location>
</feature>
<dbReference type="PROSITE" id="PS50929">
    <property type="entry name" value="ABC_TM1F"/>
    <property type="match status" value="1"/>
</dbReference>
<dbReference type="PROSITE" id="PS50893">
    <property type="entry name" value="ABC_TRANSPORTER_2"/>
    <property type="match status" value="1"/>
</dbReference>
<keyword evidence="3" id="KW-0547">Nucleotide-binding</keyword>
<accession>A0ABU2Q3I8</accession>
<evidence type="ECO:0000313" key="10">
    <source>
        <dbReference type="EMBL" id="MDT0398494.1"/>
    </source>
</evidence>
<dbReference type="GO" id="GO:0005524">
    <property type="term" value="F:ATP binding"/>
    <property type="evidence" value="ECO:0007669"/>
    <property type="project" value="UniProtKB-KW"/>
</dbReference>
<evidence type="ECO:0000256" key="3">
    <source>
        <dbReference type="ARBA" id="ARBA00022741"/>
    </source>
</evidence>
<reference evidence="11" key="1">
    <citation type="submission" date="2023-07" db="EMBL/GenBank/DDBJ databases">
        <title>30 novel species of actinomycetes from the DSMZ collection.</title>
        <authorList>
            <person name="Nouioui I."/>
        </authorList>
    </citation>
    <scope>NUCLEOTIDE SEQUENCE [LARGE SCALE GENOMIC DNA]</scope>
    <source>
        <strain evidence="11">DSM 41636</strain>
    </source>
</reference>
<dbReference type="InterPro" id="IPR036640">
    <property type="entry name" value="ABC1_TM_sf"/>
</dbReference>
<evidence type="ECO:0000256" key="7">
    <source>
        <dbReference type="SAM" id="Phobius"/>
    </source>
</evidence>
<organism evidence="10 11">
    <name type="scientific">Streptomyces edwardsiae</name>
    <dbReference type="NCBI Taxonomy" id="3075527"/>
    <lineage>
        <taxon>Bacteria</taxon>
        <taxon>Bacillati</taxon>
        <taxon>Actinomycetota</taxon>
        <taxon>Actinomycetes</taxon>
        <taxon>Kitasatosporales</taxon>
        <taxon>Streptomycetaceae</taxon>
        <taxon>Streptomyces</taxon>
    </lineage>
</organism>
<dbReference type="InterPro" id="IPR039421">
    <property type="entry name" value="Type_1_exporter"/>
</dbReference>
<evidence type="ECO:0000256" key="1">
    <source>
        <dbReference type="ARBA" id="ARBA00004651"/>
    </source>
</evidence>
<comment type="caution">
    <text evidence="10">The sequence shown here is derived from an EMBL/GenBank/DDBJ whole genome shotgun (WGS) entry which is preliminary data.</text>
</comment>
<dbReference type="InterPro" id="IPR011527">
    <property type="entry name" value="ABC1_TM_dom"/>
</dbReference>
<feature type="transmembrane region" description="Helical" evidence="7">
    <location>
        <begin position="62"/>
        <end position="81"/>
    </location>
</feature>
<proteinExistence type="predicted"/>
<dbReference type="InterPro" id="IPR003439">
    <property type="entry name" value="ABC_transporter-like_ATP-bd"/>
</dbReference>
<keyword evidence="5 7" id="KW-1133">Transmembrane helix</keyword>
<feature type="transmembrane region" description="Helical" evidence="7">
    <location>
        <begin position="21"/>
        <end position="42"/>
    </location>
</feature>
<dbReference type="SUPFAM" id="SSF52540">
    <property type="entry name" value="P-loop containing nucleoside triphosphate hydrolases"/>
    <property type="match status" value="1"/>
</dbReference>
<keyword evidence="4 10" id="KW-0067">ATP-binding</keyword>
<dbReference type="PANTHER" id="PTHR43394:SF1">
    <property type="entry name" value="ATP-BINDING CASSETTE SUB-FAMILY B MEMBER 10, MITOCHONDRIAL"/>
    <property type="match status" value="1"/>
</dbReference>
<dbReference type="SMART" id="SM00382">
    <property type="entry name" value="AAA"/>
    <property type="match status" value="1"/>
</dbReference>
<name>A0ABU2Q3I8_9ACTN</name>
<evidence type="ECO:0000313" key="11">
    <source>
        <dbReference type="Proteomes" id="UP001183881"/>
    </source>
</evidence>
<evidence type="ECO:0000256" key="4">
    <source>
        <dbReference type="ARBA" id="ARBA00022840"/>
    </source>
</evidence>
<feature type="domain" description="ABC transmembrane type-1" evidence="9">
    <location>
        <begin position="23"/>
        <end position="302"/>
    </location>
</feature>
<dbReference type="Pfam" id="PF00005">
    <property type="entry name" value="ABC_tran"/>
    <property type="match status" value="1"/>
</dbReference>
<dbReference type="InterPro" id="IPR027417">
    <property type="entry name" value="P-loop_NTPase"/>
</dbReference>
<protein>
    <submittedName>
        <fullName evidence="10">ABC transporter ATP-binding protein</fullName>
    </submittedName>
</protein>
<feature type="domain" description="ABC transporter" evidence="8">
    <location>
        <begin position="345"/>
        <end position="579"/>
    </location>
</feature>
<dbReference type="RefSeq" id="WP_311647423.1">
    <property type="nucleotide sequence ID" value="NZ_JAVRFA010000051.1"/>
</dbReference>
<keyword evidence="6 7" id="KW-0472">Membrane</keyword>
<dbReference type="PROSITE" id="PS00211">
    <property type="entry name" value="ABC_TRANSPORTER_1"/>
    <property type="match status" value="1"/>
</dbReference>
<sequence>MNGTRVRLRELLRYMRGRVPLLVLAAVLSLVGAGVTLLQPLLVRSVIDAISASRPMAGPASLLAGLLLGSAVLSGVRDFLLRRTAEKMVLKVRERLVAHVLRLPVAEYDRRRTGDLLSRIGADSTLLRLVITSGLFELATGGLMILGAAVAAILVDPMLFAVTWGGLVAALIAAVLVARRTRPLSEQAQARLGEMASGLERAIAGARTIRAARAEGRETRVIGRSTRQAYESGLRLAKLQALVVPVAHIATHGVFLLVLGVGGARVAGGALSVGDLVAFVLFLFFLIMPLGQVISAYSQLQTGMGAMQRVEDILNLPTESAHDRHDTERAVLSEPVLGEKPPPAITFDRVTFGYGEDRAVLQNVSFTVPVGGRTALVGPSGAGKSTLLALAERFYDVDSGAVHVGGTDIRRMSRDTLRAQLGYVEQEAPILAGTIRDNLLLATPGATDVELMAVLGSVNLAGIAERTPLGLDAEVGEGGVLLSGGERQRLAIARTLLSAPPILLLDEPTSNLDARNEAAFRQALAAVSAEHTLLIVAHRLSTVVDADQIVVIDAGKVVAVGRHDELTSTSPLYRDLATRQLLIV</sequence>
<keyword evidence="11" id="KW-1185">Reference proteome</keyword>
<evidence type="ECO:0000256" key="2">
    <source>
        <dbReference type="ARBA" id="ARBA00022692"/>
    </source>
</evidence>
<dbReference type="CDD" id="cd18551">
    <property type="entry name" value="ABC_6TM_LmrA_like"/>
    <property type="match status" value="1"/>
</dbReference>
<feature type="transmembrane region" description="Helical" evidence="7">
    <location>
        <begin position="126"/>
        <end position="153"/>
    </location>
</feature>
<dbReference type="PANTHER" id="PTHR43394">
    <property type="entry name" value="ATP-DEPENDENT PERMEASE MDL1, MITOCHONDRIAL"/>
    <property type="match status" value="1"/>
</dbReference>
<gene>
    <name evidence="10" type="ORF">RM705_27880</name>
</gene>
<evidence type="ECO:0000259" key="9">
    <source>
        <dbReference type="PROSITE" id="PS50929"/>
    </source>
</evidence>
<evidence type="ECO:0000259" key="8">
    <source>
        <dbReference type="PROSITE" id="PS50893"/>
    </source>
</evidence>
<evidence type="ECO:0000256" key="5">
    <source>
        <dbReference type="ARBA" id="ARBA00022989"/>
    </source>
</evidence>
<dbReference type="Gene3D" id="3.40.50.300">
    <property type="entry name" value="P-loop containing nucleotide triphosphate hydrolases"/>
    <property type="match status" value="1"/>
</dbReference>
<evidence type="ECO:0000256" key="6">
    <source>
        <dbReference type="ARBA" id="ARBA00023136"/>
    </source>
</evidence>
<dbReference type="InterPro" id="IPR017871">
    <property type="entry name" value="ABC_transporter-like_CS"/>
</dbReference>
<keyword evidence="2 7" id="KW-0812">Transmembrane</keyword>
<feature type="transmembrane region" description="Helical" evidence="7">
    <location>
        <begin position="159"/>
        <end position="178"/>
    </location>
</feature>
<dbReference type="InterPro" id="IPR003593">
    <property type="entry name" value="AAA+_ATPase"/>
</dbReference>
<dbReference type="SUPFAM" id="SSF90123">
    <property type="entry name" value="ABC transporter transmembrane region"/>
    <property type="match status" value="1"/>
</dbReference>
<dbReference type="Proteomes" id="UP001183881">
    <property type="component" value="Unassembled WGS sequence"/>
</dbReference>
<comment type="subcellular location">
    <subcellularLocation>
        <location evidence="1">Cell membrane</location>
        <topology evidence="1">Multi-pass membrane protein</topology>
    </subcellularLocation>
</comment>
<dbReference type="Gene3D" id="1.20.1560.10">
    <property type="entry name" value="ABC transporter type 1, transmembrane domain"/>
    <property type="match status" value="1"/>
</dbReference>
<dbReference type="Pfam" id="PF00664">
    <property type="entry name" value="ABC_membrane"/>
    <property type="match status" value="1"/>
</dbReference>